<accession>A0ABR3EUE7</accession>
<keyword evidence="4" id="KW-0521">NADP</keyword>
<reference evidence="7 8" key="1">
    <citation type="submission" date="2024-02" db="EMBL/GenBank/DDBJ databases">
        <title>A draft genome for the cacao thread blight pathogen Marasmius crinis-equi.</title>
        <authorList>
            <person name="Cohen S.P."/>
            <person name="Baruah I.K."/>
            <person name="Amoako-Attah I."/>
            <person name="Bukari Y."/>
            <person name="Meinhardt L.W."/>
            <person name="Bailey B.A."/>
        </authorList>
    </citation>
    <scope>NUCLEOTIDE SEQUENCE [LARGE SCALE GENOMIC DNA]</scope>
    <source>
        <strain evidence="7 8">GH-76</strain>
    </source>
</reference>
<proteinExistence type="predicted"/>
<keyword evidence="8" id="KW-1185">Reference proteome</keyword>
<gene>
    <name evidence="7" type="ORF">V5O48_015493</name>
</gene>
<name>A0ABR3EUE7_9AGAR</name>
<dbReference type="EMBL" id="JBAHYK010001872">
    <property type="protein sequence ID" value="KAL0566521.1"/>
    <property type="molecule type" value="Genomic_DNA"/>
</dbReference>
<dbReference type="InterPro" id="IPR013785">
    <property type="entry name" value="Aldolase_TIM"/>
</dbReference>
<keyword evidence="5" id="KW-0560">Oxidoreductase</keyword>
<dbReference type="CDD" id="cd02932">
    <property type="entry name" value="OYE_YqiM_FMN"/>
    <property type="match status" value="1"/>
</dbReference>
<dbReference type="PANTHER" id="PTHR43303">
    <property type="entry name" value="NADPH DEHYDROGENASE C23G7.10C-RELATED"/>
    <property type="match status" value="1"/>
</dbReference>
<dbReference type="Gene3D" id="3.20.20.70">
    <property type="entry name" value="Aldolase class I"/>
    <property type="match status" value="1"/>
</dbReference>
<evidence type="ECO:0000256" key="2">
    <source>
        <dbReference type="ARBA" id="ARBA00022630"/>
    </source>
</evidence>
<evidence type="ECO:0000256" key="1">
    <source>
        <dbReference type="ARBA" id="ARBA00001917"/>
    </source>
</evidence>
<evidence type="ECO:0000256" key="4">
    <source>
        <dbReference type="ARBA" id="ARBA00022857"/>
    </source>
</evidence>
<dbReference type="Pfam" id="PF00724">
    <property type="entry name" value="Oxidored_FMN"/>
    <property type="match status" value="1"/>
</dbReference>
<organism evidence="7 8">
    <name type="scientific">Marasmius crinis-equi</name>
    <dbReference type="NCBI Taxonomy" id="585013"/>
    <lineage>
        <taxon>Eukaryota</taxon>
        <taxon>Fungi</taxon>
        <taxon>Dikarya</taxon>
        <taxon>Basidiomycota</taxon>
        <taxon>Agaricomycotina</taxon>
        <taxon>Agaricomycetes</taxon>
        <taxon>Agaricomycetidae</taxon>
        <taxon>Agaricales</taxon>
        <taxon>Marasmiineae</taxon>
        <taxon>Marasmiaceae</taxon>
        <taxon>Marasmius</taxon>
    </lineage>
</organism>
<dbReference type="PANTHER" id="PTHR43303:SF4">
    <property type="entry name" value="NADPH DEHYDROGENASE C23G7.10C-RELATED"/>
    <property type="match status" value="1"/>
</dbReference>
<feature type="domain" description="NADH:flavin oxidoreductase/NADH oxidase N-terminal" evidence="6">
    <location>
        <begin position="35"/>
        <end position="389"/>
    </location>
</feature>
<evidence type="ECO:0000313" key="8">
    <source>
        <dbReference type="Proteomes" id="UP001465976"/>
    </source>
</evidence>
<comment type="cofactor">
    <cofactor evidence="1">
        <name>FMN</name>
        <dbReference type="ChEBI" id="CHEBI:58210"/>
    </cofactor>
</comment>
<evidence type="ECO:0000256" key="3">
    <source>
        <dbReference type="ARBA" id="ARBA00022643"/>
    </source>
</evidence>
<dbReference type="InterPro" id="IPR044152">
    <property type="entry name" value="YqjM-like"/>
</dbReference>
<protein>
    <recommendedName>
        <fullName evidence="6">NADH:flavin oxidoreductase/NADH oxidase N-terminal domain-containing protein</fullName>
    </recommendedName>
</protein>
<evidence type="ECO:0000256" key="5">
    <source>
        <dbReference type="ARBA" id="ARBA00023002"/>
    </source>
</evidence>
<evidence type="ECO:0000259" key="6">
    <source>
        <dbReference type="Pfam" id="PF00724"/>
    </source>
</evidence>
<keyword evidence="3" id="KW-0288">FMN</keyword>
<comment type="caution">
    <text evidence="7">The sequence shown here is derived from an EMBL/GenBank/DDBJ whole genome shotgun (WGS) entry which is preliminary data.</text>
</comment>
<sequence>MAFINHTVPGVEGYFILNDPPIGTPREEGQDLPLLFQPITIGGMTFKNRIFVSSMCQYSSDNGHATDWHLVHLGGFASRGVGAILTEATAVVPEGRISPEDAGLWTDSQIAPLKRIVNFAHAQGVKIGIQLAHAGRKASTYATWVQHRGGANTRNVAREDENGWPNNVYGPTSTPWSEHFPVPKELTKEQLVELEDAFIAAIKRAEQAGFDFIEIHGAHGYLLHSFVSPLSNTRTDEFGGQALENRLRWPLRLISRCRSAWGGPLFVRISASDWAEGPEKNEDGTWAQWGIEQSKVWAREMEKIGVNLIDVSSGGNWSKQKIHAVPGYQVPFAEAIKKAHPSLNVGTVGFITDGKQAEGYLKEGKADVILLARALMKDPHWALTAAKDLGVKIKAANQYERAFYR</sequence>
<keyword evidence="2" id="KW-0285">Flavoprotein</keyword>
<evidence type="ECO:0000313" key="7">
    <source>
        <dbReference type="EMBL" id="KAL0566521.1"/>
    </source>
</evidence>
<dbReference type="SUPFAM" id="SSF51395">
    <property type="entry name" value="FMN-linked oxidoreductases"/>
    <property type="match status" value="1"/>
</dbReference>
<dbReference type="Proteomes" id="UP001465976">
    <property type="component" value="Unassembled WGS sequence"/>
</dbReference>
<dbReference type="InterPro" id="IPR001155">
    <property type="entry name" value="OxRdtase_FMN_N"/>
</dbReference>